<evidence type="ECO:0000313" key="4">
    <source>
        <dbReference type="Proteomes" id="UP000298030"/>
    </source>
</evidence>
<organism evidence="3 4">
    <name type="scientific">Coprinellus micaceus</name>
    <name type="common">Glistening ink-cap mushroom</name>
    <name type="synonym">Coprinus micaceus</name>
    <dbReference type="NCBI Taxonomy" id="71717"/>
    <lineage>
        <taxon>Eukaryota</taxon>
        <taxon>Fungi</taxon>
        <taxon>Dikarya</taxon>
        <taxon>Basidiomycota</taxon>
        <taxon>Agaricomycotina</taxon>
        <taxon>Agaricomycetes</taxon>
        <taxon>Agaricomycetidae</taxon>
        <taxon>Agaricales</taxon>
        <taxon>Agaricineae</taxon>
        <taxon>Psathyrellaceae</taxon>
        <taxon>Coprinellus</taxon>
    </lineage>
</organism>
<keyword evidence="2" id="KW-0812">Transmembrane</keyword>
<accession>A0A4Y7T8T5</accession>
<dbReference type="OrthoDB" id="3340520at2759"/>
<dbReference type="InterPro" id="IPR010775">
    <property type="entry name" value="DUF1365"/>
</dbReference>
<keyword evidence="2" id="KW-0472">Membrane</keyword>
<sequence length="654" mass="72603">MLSALGSDTAFPGTLGSSNAHQGIPVILVSVLAVTLIIFWISTVASTPSSTPPGGYILHGSVTHARSLPVESKHTFTYPALYAFVSLRGLESGAINCGYGFWGWAFGYGRARQRLMAINPDGYLRSGKQGERGLILERLEELLRSVSPRTPLSDASPESAFAVHDAWMLTMPSCMGWEGINPLTMYFVYGVGSERTQLSHVVLEVHNTFGEGHVYVLRLGEGEDMAESRTEGYDHQWTFPRQFHVSPFNDRSGYYTVTIKRPTHPPSRSNEPRVTGEVRRPRPTVRVQLYTDRPTTATADTRETFREGPLRGELKLTAILRPTTAYPLSSNAVIWSLVKMPFDLFLTMPRILYQAWYLHYGKPRLDVFLRPEMKWTSLWRRPIPVEPSGGRTEDGGLVGGMGATSTKETDSAGGGCGVMWLGEGLVERYARKKVEEFLDRRVDEVGIQVTLIPSNPALGRRCWVPTVLETKTNGTGEEAPRHLRVWYLSSKLFSTLLLAPSAEHALLLGCDTEGWFQVSSPLLFSKVFWNGANATSKEYSALQRLRLMPIARAVSLSRDESGSVLFPAPVPSSHFLDCPSTPNVSNYFMISLQLFLDGLEEKVFRWTKARVVQGQEPWLMWGRAARVHQGGREGVDGTGSVGWVGSVRSPCQEE</sequence>
<evidence type="ECO:0008006" key="5">
    <source>
        <dbReference type="Google" id="ProtNLM"/>
    </source>
</evidence>
<feature type="region of interest" description="Disordered" evidence="1">
    <location>
        <begin position="259"/>
        <end position="279"/>
    </location>
</feature>
<dbReference type="PANTHER" id="PTHR33973:SF4">
    <property type="entry name" value="OS07G0153300 PROTEIN"/>
    <property type="match status" value="1"/>
</dbReference>
<evidence type="ECO:0000256" key="1">
    <source>
        <dbReference type="SAM" id="MobiDB-lite"/>
    </source>
</evidence>
<keyword evidence="2" id="KW-1133">Transmembrane helix</keyword>
<evidence type="ECO:0000256" key="2">
    <source>
        <dbReference type="SAM" id="Phobius"/>
    </source>
</evidence>
<comment type="caution">
    <text evidence="3">The sequence shown here is derived from an EMBL/GenBank/DDBJ whole genome shotgun (WGS) entry which is preliminary data.</text>
</comment>
<feature type="compositionally biased region" description="Basic and acidic residues" evidence="1">
    <location>
        <begin position="270"/>
        <end position="279"/>
    </location>
</feature>
<dbReference type="AlphaFoldDB" id="A0A4Y7T8T5"/>
<feature type="transmembrane region" description="Helical" evidence="2">
    <location>
        <begin position="20"/>
        <end position="41"/>
    </location>
</feature>
<gene>
    <name evidence="3" type="ORF">FA13DRAFT_1733711</name>
</gene>
<dbReference type="EMBL" id="QPFP01000023">
    <property type="protein sequence ID" value="TEB30401.1"/>
    <property type="molecule type" value="Genomic_DNA"/>
</dbReference>
<dbReference type="Pfam" id="PF07103">
    <property type="entry name" value="DUF1365"/>
    <property type="match status" value="1"/>
</dbReference>
<reference evidence="3 4" key="1">
    <citation type="journal article" date="2019" name="Nat. Ecol. Evol.">
        <title>Megaphylogeny resolves global patterns of mushroom evolution.</title>
        <authorList>
            <person name="Varga T."/>
            <person name="Krizsan K."/>
            <person name="Foldi C."/>
            <person name="Dima B."/>
            <person name="Sanchez-Garcia M."/>
            <person name="Sanchez-Ramirez S."/>
            <person name="Szollosi G.J."/>
            <person name="Szarkandi J.G."/>
            <person name="Papp V."/>
            <person name="Albert L."/>
            <person name="Andreopoulos W."/>
            <person name="Angelini C."/>
            <person name="Antonin V."/>
            <person name="Barry K.W."/>
            <person name="Bougher N.L."/>
            <person name="Buchanan P."/>
            <person name="Buyck B."/>
            <person name="Bense V."/>
            <person name="Catcheside P."/>
            <person name="Chovatia M."/>
            <person name="Cooper J."/>
            <person name="Damon W."/>
            <person name="Desjardin D."/>
            <person name="Finy P."/>
            <person name="Geml J."/>
            <person name="Haridas S."/>
            <person name="Hughes K."/>
            <person name="Justo A."/>
            <person name="Karasinski D."/>
            <person name="Kautmanova I."/>
            <person name="Kiss B."/>
            <person name="Kocsube S."/>
            <person name="Kotiranta H."/>
            <person name="LaButti K.M."/>
            <person name="Lechner B.E."/>
            <person name="Liimatainen K."/>
            <person name="Lipzen A."/>
            <person name="Lukacs Z."/>
            <person name="Mihaltcheva S."/>
            <person name="Morgado L.N."/>
            <person name="Niskanen T."/>
            <person name="Noordeloos M.E."/>
            <person name="Ohm R.A."/>
            <person name="Ortiz-Santana B."/>
            <person name="Ovrebo C."/>
            <person name="Racz N."/>
            <person name="Riley R."/>
            <person name="Savchenko A."/>
            <person name="Shiryaev A."/>
            <person name="Soop K."/>
            <person name="Spirin V."/>
            <person name="Szebenyi C."/>
            <person name="Tomsovsky M."/>
            <person name="Tulloss R.E."/>
            <person name="Uehling J."/>
            <person name="Grigoriev I.V."/>
            <person name="Vagvolgyi C."/>
            <person name="Papp T."/>
            <person name="Martin F.M."/>
            <person name="Miettinen O."/>
            <person name="Hibbett D.S."/>
            <person name="Nagy L.G."/>
        </authorList>
    </citation>
    <scope>NUCLEOTIDE SEQUENCE [LARGE SCALE GENOMIC DNA]</scope>
    <source>
        <strain evidence="3 4">FP101781</strain>
    </source>
</reference>
<dbReference type="Proteomes" id="UP000298030">
    <property type="component" value="Unassembled WGS sequence"/>
</dbReference>
<name>A0A4Y7T8T5_COPMI</name>
<evidence type="ECO:0000313" key="3">
    <source>
        <dbReference type="EMBL" id="TEB30401.1"/>
    </source>
</evidence>
<protein>
    <recommendedName>
        <fullName evidence="5">DUF1365-domain-containing protein</fullName>
    </recommendedName>
</protein>
<proteinExistence type="predicted"/>
<dbReference type="PANTHER" id="PTHR33973">
    <property type="entry name" value="OS07G0153300 PROTEIN"/>
    <property type="match status" value="1"/>
</dbReference>
<keyword evidence="4" id="KW-1185">Reference proteome</keyword>